<comment type="caution">
    <text evidence="2">The sequence shown here is derived from an EMBL/GenBank/DDBJ whole genome shotgun (WGS) entry which is preliminary data.</text>
</comment>
<dbReference type="InterPro" id="IPR002156">
    <property type="entry name" value="RNaseH_domain"/>
</dbReference>
<dbReference type="SUPFAM" id="SSF53098">
    <property type="entry name" value="Ribonuclease H-like"/>
    <property type="match status" value="1"/>
</dbReference>
<accession>A0A9P5Q2B0</accession>
<reference evidence="2" key="1">
    <citation type="submission" date="2020-11" db="EMBL/GenBank/DDBJ databases">
        <authorList>
            <consortium name="DOE Joint Genome Institute"/>
            <person name="Ahrendt S."/>
            <person name="Riley R."/>
            <person name="Andreopoulos W."/>
            <person name="Labutti K."/>
            <person name="Pangilinan J."/>
            <person name="Ruiz-Duenas F.J."/>
            <person name="Barrasa J.M."/>
            <person name="Sanchez-Garcia M."/>
            <person name="Camarero S."/>
            <person name="Miyauchi S."/>
            <person name="Serrano A."/>
            <person name="Linde D."/>
            <person name="Babiker R."/>
            <person name="Drula E."/>
            <person name="Ayuso-Fernandez I."/>
            <person name="Pacheco R."/>
            <person name="Padilla G."/>
            <person name="Ferreira P."/>
            <person name="Barriuso J."/>
            <person name="Kellner H."/>
            <person name="Castanera R."/>
            <person name="Alfaro M."/>
            <person name="Ramirez L."/>
            <person name="Pisabarro A.G."/>
            <person name="Kuo A."/>
            <person name="Tritt A."/>
            <person name="Lipzen A."/>
            <person name="He G."/>
            <person name="Yan M."/>
            <person name="Ng V."/>
            <person name="Cullen D."/>
            <person name="Martin F."/>
            <person name="Rosso M.-N."/>
            <person name="Henrissat B."/>
            <person name="Hibbett D."/>
            <person name="Martinez A.T."/>
            <person name="Grigoriev I.V."/>
        </authorList>
    </citation>
    <scope>NUCLEOTIDE SEQUENCE</scope>
    <source>
        <strain evidence="2">AH 40177</strain>
    </source>
</reference>
<sequence length="79" mass="9043">LVWVPGHCGIIGNELVDKEAKKAAQGKISNPDDLPPFLQGEVLPASISALKQAFQKKLKRRWDKRFKASQRYHKFERID</sequence>
<feature type="non-terminal residue" evidence="2">
    <location>
        <position position="79"/>
    </location>
</feature>
<proteinExistence type="predicted"/>
<dbReference type="OrthoDB" id="3066283at2759"/>
<feature type="domain" description="RNase H type-1" evidence="1">
    <location>
        <begin position="1"/>
        <end position="25"/>
    </location>
</feature>
<organism evidence="2 3">
    <name type="scientific">Rhodocollybia butyracea</name>
    <dbReference type="NCBI Taxonomy" id="206335"/>
    <lineage>
        <taxon>Eukaryota</taxon>
        <taxon>Fungi</taxon>
        <taxon>Dikarya</taxon>
        <taxon>Basidiomycota</taxon>
        <taxon>Agaricomycotina</taxon>
        <taxon>Agaricomycetes</taxon>
        <taxon>Agaricomycetidae</taxon>
        <taxon>Agaricales</taxon>
        <taxon>Marasmiineae</taxon>
        <taxon>Omphalotaceae</taxon>
        <taxon>Rhodocollybia</taxon>
    </lineage>
</organism>
<gene>
    <name evidence="2" type="ORF">BDP27DRAFT_1171405</name>
</gene>
<feature type="non-terminal residue" evidence="2">
    <location>
        <position position="1"/>
    </location>
</feature>
<dbReference type="EMBL" id="JADNRY010000025">
    <property type="protein sequence ID" value="KAF9072280.1"/>
    <property type="molecule type" value="Genomic_DNA"/>
</dbReference>
<name>A0A9P5Q2B0_9AGAR</name>
<dbReference type="InterPro" id="IPR036397">
    <property type="entry name" value="RNaseH_sf"/>
</dbReference>
<evidence type="ECO:0000313" key="2">
    <source>
        <dbReference type="EMBL" id="KAF9072280.1"/>
    </source>
</evidence>
<evidence type="ECO:0000259" key="1">
    <source>
        <dbReference type="PROSITE" id="PS50879"/>
    </source>
</evidence>
<protein>
    <recommendedName>
        <fullName evidence="1">RNase H type-1 domain-containing protein</fullName>
    </recommendedName>
</protein>
<evidence type="ECO:0000313" key="3">
    <source>
        <dbReference type="Proteomes" id="UP000772434"/>
    </source>
</evidence>
<dbReference type="Gene3D" id="3.30.420.10">
    <property type="entry name" value="Ribonuclease H-like superfamily/Ribonuclease H"/>
    <property type="match status" value="1"/>
</dbReference>
<dbReference type="Proteomes" id="UP000772434">
    <property type="component" value="Unassembled WGS sequence"/>
</dbReference>
<dbReference type="PROSITE" id="PS50879">
    <property type="entry name" value="RNASE_H_1"/>
    <property type="match status" value="1"/>
</dbReference>
<keyword evidence="3" id="KW-1185">Reference proteome</keyword>
<dbReference type="AlphaFoldDB" id="A0A9P5Q2B0"/>
<dbReference type="InterPro" id="IPR012337">
    <property type="entry name" value="RNaseH-like_sf"/>
</dbReference>
<dbReference type="GO" id="GO:0004523">
    <property type="term" value="F:RNA-DNA hybrid ribonuclease activity"/>
    <property type="evidence" value="ECO:0007669"/>
    <property type="project" value="InterPro"/>
</dbReference>
<dbReference type="GO" id="GO:0003676">
    <property type="term" value="F:nucleic acid binding"/>
    <property type="evidence" value="ECO:0007669"/>
    <property type="project" value="InterPro"/>
</dbReference>